<dbReference type="InterPro" id="IPR004600">
    <property type="entry name" value="TFIIH_Tfb4/GTF2H3"/>
</dbReference>
<keyword evidence="5 14" id="KW-0479">Metal-binding</keyword>
<evidence type="ECO:0000256" key="13">
    <source>
        <dbReference type="ARBA" id="ARBA00033341"/>
    </source>
</evidence>
<evidence type="ECO:0000256" key="9">
    <source>
        <dbReference type="ARBA" id="ARBA00023015"/>
    </source>
</evidence>
<evidence type="ECO:0000256" key="4">
    <source>
        <dbReference type="ARBA" id="ARBA00021280"/>
    </source>
</evidence>
<dbReference type="EMBL" id="CP046234">
    <property type="protein sequence ID" value="WFD46713.1"/>
    <property type="molecule type" value="Genomic_DNA"/>
</dbReference>
<comment type="subunit">
    <text evidence="14">Component of the 7-subunit TFIIH core complex composed of XPB/SSL2, XPD/RAD3, SSL1, TFB1, TFB2, TFB4 and TFB5, which is active in NER. The core complex associates with the 3-subunit CTD-kinase module TFIIK composed of CCL1, KIN28 and TFB3 to form the 10-subunit holoenzyme (holo-TFIIH) active in transcription.</text>
</comment>
<evidence type="ECO:0000313" key="16">
    <source>
        <dbReference type="EMBL" id="WFD46713.1"/>
    </source>
</evidence>
<keyword evidence="17" id="KW-1185">Reference proteome</keyword>
<dbReference type="Proteomes" id="UP000818624">
    <property type="component" value="Chromosome 1"/>
</dbReference>
<evidence type="ECO:0000256" key="2">
    <source>
        <dbReference type="ARBA" id="ARBA00004123"/>
    </source>
</evidence>
<comment type="similarity">
    <text evidence="3 14">Belongs to the TFB4 family.</text>
</comment>
<keyword evidence="10 14" id="KW-0804">Transcription</keyword>
<gene>
    <name evidence="16" type="primary">TFB4</name>
    <name evidence="16" type="ORF">GLX27_001350</name>
</gene>
<feature type="compositionally biased region" description="Low complexity" evidence="15">
    <location>
        <begin position="13"/>
        <end position="25"/>
    </location>
</feature>
<name>A0ABY8EQR9_MALFU</name>
<keyword evidence="8 14" id="KW-0862">Zinc</keyword>
<evidence type="ECO:0000256" key="3">
    <source>
        <dbReference type="ARBA" id="ARBA00005273"/>
    </source>
</evidence>
<evidence type="ECO:0000256" key="5">
    <source>
        <dbReference type="ARBA" id="ARBA00022723"/>
    </source>
</evidence>
<evidence type="ECO:0000256" key="8">
    <source>
        <dbReference type="ARBA" id="ARBA00022833"/>
    </source>
</evidence>
<protein>
    <recommendedName>
        <fullName evidence="4 14">General transcription and DNA repair factor IIH subunit TFB4</fullName>
        <shortName evidence="14">TFIIH subunit TFB4</shortName>
    </recommendedName>
    <alternativeName>
        <fullName evidence="13 14">RNA polymerase II transcription factor B subunit 4</fullName>
    </alternativeName>
</protein>
<keyword evidence="12 14" id="KW-0539">Nucleus</keyword>
<dbReference type="PANTHER" id="PTHR12831">
    <property type="entry name" value="TRANSCRIPTION INITIATION FACTOR IIH TFIIH , POLYPEPTIDE 3-RELATED"/>
    <property type="match status" value="1"/>
</dbReference>
<comment type="subcellular location">
    <subcellularLocation>
        <location evidence="2 14">Nucleus</location>
    </subcellularLocation>
</comment>
<evidence type="ECO:0000256" key="12">
    <source>
        <dbReference type="ARBA" id="ARBA00023242"/>
    </source>
</evidence>
<evidence type="ECO:0000256" key="1">
    <source>
        <dbReference type="ARBA" id="ARBA00002817"/>
    </source>
</evidence>
<dbReference type="InterPro" id="IPR036465">
    <property type="entry name" value="vWFA_dom_sf"/>
</dbReference>
<keyword evidence="11 14" id="KW-0234">DNA repair</keyword>
<evidence type="ECO:0000256" key="14">
    <source>
        <dbReference type="RuleBase" id="RU368090"/>
    </source>
</evidence>
<keyword evidence="9 14" id="KW-0805">Transcription regulation</keyword>
<evidence type="ECO:0000256" key="11">
    <source>
        <dbReference type="ARBA" id="ARBA00023204"/>
    </source>
</evidence>
<evidence type="ECO:0000256" key="10">
    <source>
        <dbReference type="ARBA" id="ARBA00023163"/>
    </source>
</evidence>
<feature type="region of interest" description="Disordered" evidence="15">
    <location>
        <begin position="1"/>
        <end position="25"/>
    </location>
</feature>
<sequence>MASDAKPSPAKHTGALAGLAGGTLDTKPTVEKTSPDFLVVILDLDPEAWQLTSTENSSGAEQRAEAAFARLKHALYAVMVFLNAHVAMQHGNGVAIYGAVAGSAQLLYTTAPFVPQSKHSDDHSTVSSCLPFKLMDDAVFTGVRTMMSEASAEDLSGKAHKPNGMVRALSLALCHINRMSIMTRLGDAQPELEPAMADRTAKRNQLAASTFQYRILILSTTPDASAQYVPMMNCIFSAQKQGIHIDVCKLFGEDTVFLRQACHLTGGHYYSLDGLDGLLQVLTTVYLPSRTVRPMLMFPAMDDVDFRAACFCHRRNVDIGYVCSVCLSIFCGPRKECLICRSEFPPSTFQRFEDEQAVAAMLRS</sequence>
<evidence type="ECO:0000256" key="6">
    <source>
        <dbReference type="ARBA" id="ARBA00022763"/>
    </source>
</evidence>
<comment type="function">
    <text evidence="1 14">Component of the general transcription and DNA repair factor IIH (TFIIH) core complex, which is involved in general and transcription-coupled nucleotide excision repair (NER) of damaged DNA and, when complexed to TFIIK, in RNA transcription by RNA polymerase II. In NER, TFIIH acts by opening DNA around the lesion to allow the excision of the damaged oligonucleotide and its replacement by a new DNA fragment. In transcription, TFIIH has an essential role in transcription initiation. When the pre-initiation complex (PIC) has been established, TFIIH is required for promoter opening and promoter escape. Phosphorylation of the C-terminal tail (CTD) of the largest subunit of RNA polymerase II by the kinase module TFIIK controls the initiation of transcription.</text>
</comment>
<keyword evidence="6 14" id="KW-0227">DNA damage</keyword>
<accession>A0ABY8EQR9</accession>
<evidence type="ECO:0000256" key="15">
    <source>
        <dbReference type="SAM" id="MobiDB-lite"/>
    </source>
</evidence>
<evidence type="ECO:0000256" key="7">
    <source>
        <dbReference type="ARBA" id="ARBA00022771"/>
    </source>
</evidence>
<dbReference type="Gene3D" id="3.40.50.410">
    <property type="entry name" value="von Willebrand factor, type A domain"/>
    <property type="match status" value="1"/>
</dbReference>
<evidence type="ECO:0000313" key="17">
    <source>
        <dbReference type="Proteomes" id="UP000818624"/>
    </source>
</evidence>
<dbReference type="PANTHER" id="PTHR12831:SF0">
    <property type="entry name" value="GENERAL TRANSCRIPTION FACTOR IIH SUBUNIT 3"/>
    <property type="match status" value="1"/>
</dbReference>
<dbReference type="Pfam" id="PF03850">
    <property type="entry name" value="Tfb4"/>
    <property type="match status" value="1"/>
</dbReference>
<organism evidence="16 17">
    <name type="scientific">Malassezia furfur</name>
    <name type="common">Pityriasis versicolor infection agent</name>
    <name type="synonym">Pityrosporum furfur</name>
    <dbReference type="NCBI Taxonomy" id="55194"/>
    <lineage>
        <taxon>Eukaryota</taxon>
        <taxon>Fungi</taxon>
        <taxon>Dikarya</taxon>
        <taxon>Basidiomycota</taxon>
        <taxon>Ustilaginomycotina</taxon>
        <taxon>Malasseziomycetes</taxon>
        <taxon>Malasseziales</taxon>
        <taxon>Malasseziaceae</taxon>
        <taxon>Malassezia</taxon>
    </lineage>
</organism>
<proteinExistence type="inferred from homology"/>
<reference evidence="16 17" key="1">
    <citation type="journal article" date="2020" name="Elife">
        <title>Loss of centromere function drives karyotype evolution in closely related Malassezia species.</title>
        <authorList>
            <person name="Sankaranarayanan S.R."/>
            <person name="Ianiri G."/>
            <person name="Coelho M.A."/>
            <person name="Reza M.H."/>
            <person name="Thimmappa B.C."/>
            <person name="Ganguly P."/>
            <person name="Vadnala R.N."/>
            <person name="Sun S."/>
            <person name="Siddharthan R."/>
            <person name="Tellgren-Roth C."/>
            <person name="Dawson T.L."/>
            <person name="Heitman J."/>
            <person name="Sanyal K."/>
        </authorList>
    </citation>
    <scope>NUCLEOTIDE SEQUENCE [LARGE SCALE GENOMIC DNA]</scope>
    <source>
        <strain evidence="16">CBS14141</strain>
    </source>
</reference>
<keyword evidence="7 14" id="KW-0863">Zinc-finger</keyword>